<proteinExistence type="predicted"/>
<gene>
    <name evidence="2" type="primary">acrA</name>
    <name evidence="2" type="ORF">I553_0507</name>
</gene>
<organism evidence="2">
    <name type="scientific">Mycobacterium xenopi 4042</name>
    <dbReference type="NCBI Taxonomy" id="1299334"/>
    <lineage>
        <taxon>Bacteria</taxon>
        <taxon>Bacillati</taxon>
        <taxon>Actinomycetota</taxon>
        <taxon>Actinomycetes</taxon>
        <taxon>Mycobacteriales</taxon>
        <taxon>Mycobacteriaceae</taxon>
        <taxon>Mycobacterium</taxon>
    </lineage>
</organism>
<evidence type="ECO:0000313" key="2">
    <source>
        <dbReference type="EMBL" id="EUA06594.1"/>
    </source>
</evidence>
<name>X7YHL0_MYCXE</name>
<reference evidence="2" key="1">
    <citation type="submission" date="2014-01" db="EMBL/GenBank/DDBJ databases">
        <authorList>
            <person name="Brown-Elliot B."/>
            <person name="Wallace R."/>
            <person name="Lenaerts A."/>
            <person name="Ordway D."/>
            <person name="DeGroote M.A."/>
            <person name="Parker T."/>
            <person name="Sizemore C."/>
            <person name="Tallon L.J."/>
            <person name="Sadzewicz L.K."/>
            <person name="Sengamalay N."/>
            <person name="Fraser C.M."/>
            <person name="Hine E."/>
            <person name="Shefchek K.A."/>
            <person name="Das S.P."/>
            <person name="Tettelin H."/>
        </authorList>
    </citation>
    <scope>NUCLEOTIDE SEQUENCE [LARGE SCALE GENOMIC DNA]</scope>
    <source>
        <strain evidence="2">4042</strain>
    </source>
</reference>
<protein>
    <submittedName>
        <fullName evidence="2">Acriflavin resistance A domain protein</fullName>
    </submittedName>
</protein>
<comment type="caution">
    <text evidence="2">The sequence shown here is derived from an EMBL/GenBank/DDBJ whole genome shotgun (WGS) entry which is preliminary data.</text>
</comment>
<sequence length="126" mass="13157">MVEPAQDVLDGVLHRRRVGDIAGEGVGLTPAARISATSSSSASALRASANTVAPRAATAIAEARPIPLEAPVMMTCRPTSGPPGRLDGPGPGRGARPSTATAWARMSQTRVRRYRCRATLSVSRQR</sequence>
<dbReference type="EMBL" id="JAOB01000093">
    <property type="protein sequence ID" value="EUA06594.1"/>
    <property type="molecule type" value="Genomic_DNA"/>
</dbReference>
<feature type="compositionally biased region" description="Polar residues" evidence="1">
    <location>
        <begin position="98"/>
        <end position="108"/>
    </location>
</feature>
<feature type="region of interest" description="Disordered" evidence="1">
    <location>
        <begin position="71"/>
        <end position="108"/>
    </location>
</feature>
<accession>X7YHL0</accession>
<dbReference type="AlphaFoldDB" id="X7YHL0"/>
<evidence type="ECO:0000256" key="1">
    <source>
        <dbReference type="SAM" id="MobiDB-lite"/>
    </source>
</evidence>